<feature type="transmembrane region" description="Helical" evidence="1">
    <location>
        <begin position="28"/>
        <end position="50"/>
    </location>
</feature>
<accession>A0AAW1LBJ6</accession>
<comment type="caution">
    <text evidence="2">The sequence shown here is derived from an EMBL/GenBank/DDBJ whole genome shotgun (WGS) entry which is preliminary data.</text>
</comment>
<evidence type="ECO:0000256" key="1">
    <source>
        <dbReference type="SAM" id="Phobius"/>
    </source>
</evidence>
<keyword evidence="1" id="KW-1133">Transmembrane helix</keyword>
<organism evidence="2 3">
    <name type="scientific">Popillia japonica</name>
    <name type="common">Japanese beetle</name>
    <dbReference type="NCBI Taxonomy" id="7064"/>
    <lineage>
        <taxon>Eukaryota</taxon>
        <taxon>Metazoa</taxon>
        <taxon>Ecdysozoa</taxon>
        <taxon>Arthropoda</taxon>
        <taxon>Hexapoda</taxon>
        <taxon>Insecta</taxon>
        <taxon>Pterygota</taxon>
        <taxon>Neoptera</taxon>
        <taxon>Endopterygota</taxon>
        <taxon>Coleoptera</taxon>
        <taxon>Polyphaga</taxon>
        <taxon>Scarabaeiformia</taxon>
        <taxon>Scarabaeidae</taxon>
        <taxon>Rutelinae</taxon>
        <taxon>Popillia</taxon>
    </lineage>
</organism>
<sequence>MNVWLNILYSTDEVKYQHQISPAWLSTILTYLILTLFSIIPSVFLICLILKNGLHRNSFHLMILHWTICNLISTNMLVALSITNRTGSLGFEYIIWNWDANITNIPILFGSTIHENESVKFCPCPR</sequence>
<dbReference type="Proteomes" id="UP001458880">
    <property type="component" value="Unassembled WGS sequence"/>
</dbReference>
<name>A0AAW1LBJ6_POPJA</name>
<keyword evidence="3" id="KW-1185">Reference proteome</keyword>
<keyword evidence="1" id="KW-0812">Transmembrane</keyword>
<dbReference type="AlphaFoldDB" id="A0AAW1LBJ6"/>
<evidence type="ECO:0000313" key="3">
    <source>
        <dbReference type="Proteomes" id="UP001458880"/>
    </source>
</evidence>
<evidence type="ECO:0000313" key="2">
    <source>
        <dbReference type="EMBL" id="KAK9731287.1"/>
    </source>
</evidence>
<dbReference type="EMBL" id="JASPKY010000135">
    <property type="protein sequence ID" value="KAK9731287.1"/>
    <property type="molecule type" value="Genomic_DNA"/>
</dbReference>
<feature type="transmembrane region" description="Helical" evidence="1">
    <location>
        <begin position="62"/>
        <end position="82"/>
    </location>
</feature>
<reference evidence="2 3" key="1">
    <citation type="journal article" date="2024" name="BMC Genomics">
        <title>De novo assembly and annotation of Popillia japonica's genome with initial clues to its potential as an invasive pest.</title>
        <authorList>
            <person name="Cucini C."/>
            <person name="Boschi S."/>
            <person name="Funari R."/>
            <person name="Cardaioli E."/>
            <person name="Iannotti N."/>
            <person name="Marturano G."/>
            <person name="Paoli F."/>
            <person name="Bruttini M."/>
            <person name="Carapelli A."/>
            <person name="Frati F."/>
            <person name="Nardi F."/>
        </authorList>
    </citation>
    <scope>NUCLEOTIDE SEQUENCE [LARGE SCALE GENOMIC DNA]</scope>
    <source>
        <strain evidence="2">DMR45628</strain>
    </source>
</reference>
<gene>
    <name evidence="2" type="ORF">QE152_g13808</name>
</gene>
<keyword evidence="1" id="KW-0472">Membrane</keyword>
<proteinExistence type="predicted"/>
<protein>
    <submittedName>
        <fullName evidence="2">Uncharacterized protein</fullName>
    </submittedName>
</protein>